<dbReference type="PANTHER" id="PTHR15549:SF26">
    <property type="entry name" value="AXIAL BUDDING PATTERN PROTEIN 2-RELATED"/>
    <property type="match status" value="1"/>
</dbReference>
<keyword evidence="4 9" id="KW-1133">Transmembrane helix</keyword>
<accession>A0A8H5G3T4</accession>
<keyword evidence="6" id="KW-1015">Disulfide bond</keyword>
<keyword evidence="5 9" id="KW-0472">Membrane</keyword>
<organism evidence="10 11">
    <name type="scientific">Leucocoprinus leucothites</name>
    <dbReference type="NCBI Taxonomy" id="201217"/>
    <lineage>
        <taxon>Eukaryota</taxon>
        <taxon>Fungi</taxon>
        <taxon>Dikarya</taxon>
        <taxon>Basidiomycota</taxon>
        <taxon>Agaricomycotina</taxon>
        <taxon>Agaricomycetes</taxon>
        <taxon>Agaricomycetidae</taxon>
        <taxon>Agaricales</taxon>
        <taxon>Agaricineae</taxon>
        <taxon>Agaricaceae</taxon>
        <taxon>Leucocoprinus</taxon>
    </lineage>
</organism>
<feature type="compositionally biased region" description="Low complexity" evidence="8">
    <location>
        <begin position="386"/>
        <end position="399"/>
    </location>
</feature>
<feature type="region of interest" description="Disordered" evidence="8">
    <location>
        <begin position="382"/>
        <end position="452"/>
    </location>
</feature>
<feature type="compositionally biased region" description="Pro residues" evidence="8">
    <location>
        <begin position="99"/>
        <end position="122"/>
    </location>
</feature>
<protein>
    <submittedName>
        <fullName evidence="10">Uncharacterized protein</fullName>
    </submittedName>
</protein>
<comment type="subcellular location">
    <subcellularLocation>
        <location evidence="1">Membrane</location>
        <topology evidence="1">Single-pass membrane protein</topology>
    </subcellularLocation>
</comment>
<reference evidence="10 11" key="1">
    <citation type="journal article" date="2020" name="ISME J.">
        <title>Uncovering the hidden diversity of litter-decomposition mechanisms in mushroom-forming fungi.</title>
        <authorList>
            <person name="Floudas D."/>
            <person name="Bentzer J."/>
            <person name="Ahren D."/>
            <person name="Johansson T."/>
            <person name="Persson P."/>
            <person name="Tunlid A."/>
        </authorList>
    </citation>
    <scope>NUCLEOTIDE SEQUENCE [LARGE SCALE GENOMIC DNA]</scope>
    <source>
        <strain evidence="10 11">CBS 146.42</strain>
    </source>
</reference>
<feature type="compositionally biased region" description="Basic and acidic residues" evidence="8">
    <location>
        <begin position="407"/>
        <end position="431"/>
    </location>
</feature>
<dbReference type="GO" id="GO:0071944">
    <property type="term" value="C:cell periphery"/>
    <property type="evidence" value="ECO:0007669"/>
    <property type="project" value="UniProtKB-ARBA"/>
</dbReference>
<feature type="region of interest" description="Disordered" evidence="8">
    <location>
        <begin position="86"/>
        <end position="131"/>
    </location>
</feature>
<keyword evidence="2 9" id="KW-0812">Transmembrane</keyword>
<sequence>MSSCTSSPTLTRTDQVVTNSLSTSTTSHVTTLPPPTTTITLTPTCTASSGTCVPIVTVSEIPGGTSTVVDTVTITVPITSSQVTTLWGSSCAPTNPDTPSSPTPPDTPTPTPTPTLSTPPPSVFVTSSSSTEANGNVTPVVLTMTSTLSPVLVTPTIGSNPSGNDNSDSSRHLGPIIGGVVGGVAGLCALIFLVWFFIRKRQRWDDIFDNDDVPVVAASANRKEKLVDSGPRPYHYGIVGHTKTPSLTSPPSSPPPSSAPTLLDSGIDRSHYRNSSTTPLLIPAMGGMTHGPGASVSPRPPSQGSALGYGSQFDANPRIQGQGWDPSGLYNAPSQPRPLLPGPPTMGAVGPMAAMIGRSDGGNRTGSPVSFQEQRILQVANTDLHPQSPQSPEISSSLSGGRLSVDPQRDGKGRIAPKGEKAPIVHLDGGRYQEGVAGSSSAAAPGPPAYSE</sequence>
<evidence type="ECO:0000313" key="11">
    <source>
        <dbReference type="Proteomes" id="UP000559027"/>
    </source>
</evidence>
<feature type="compositionally biased region" description="Low complexity" evidence="8">
    <location>
        <begin position="435"/>
        <end position="444"/>
    </location>
</feature>
<dbReference type="InterPro" id="IPR000920">
    <property type="entry name" value="Myelin_P0-rel"/>
</dbReference>
<comment type="caution">
    <text evidence="10">The sequence shown here is derived from an EMBL/GenBank/DDBJ whole genome shotgun (WGS) entry which is preliminary data.</text>
</comment>
<dbReference type="PRINTS" id="PR00213">
    <property type="entry name" value="MYELINP0"/>
</dbReference>
<keyword evidence="7" id="KW-0393">Immunoglobulin domain</keyword>
<evidence type="ECO:0000256" key="9">
    <source>
        <dbReference type="SAM" id="Phobius"/>
    </source>
</evidence>
<evidence type="ECO:0000256" key="2">
    <source>
        <dbReference type="ARBA" id="ARBA00022692"/>
    </source>
</evidence>
<name>A0A8H5G3T4_9AGAR</name>
<dbReference type="InterPro" id="IPR051694">
    <property type="entry name" value="Immunoregulatory_rcpt-like"/>
</dbReference>
<evidence type="ECO:0000313" key="10">
    <source>
        <dbReference type="EMBL" id="KAF5357813.1"/>
    </source>
</evidence>
<dbReference type="OrthoDB" id="3263215at2759"/>
<evidence type="ECO:0000256" key="6">
    <source>
        <dbReference type="ARBA" id="ARBA00023157"/>
    </source>
</evidence>
<dbReference type="GO" id="GO:0016020">
    <property type="term" value="C:membrane"/>
    <property type="evidence" value="ECO:0007669"/>
    <property type="project" value="UniProtKB-SubCell"/>
</dbReference>
<evidence type="ECO:0000256" key="4">
    <source>
        <dbReference type="ARBA" id="ARBA00022989"/>
    </source>
</evidence>
<feature type="region of interest" description="Disordered" evidence="8">
    <location>
        <begin position="239"/>
        <end position="368"/>
    </location>
</feature>
<dbReference type="EMBL" id="JAACJO010000005">
    <property type="protein sequence ID" value="KAF5357813.1"/>
    <property type="molecule type" value="Genomic_DNA"/>
</dbReference>
<evidence type="ECO:0000256" key="3">
    <source>
        <dbReference type="ARBA" id="ARBA00022729"/>
    </source>
</evidence>
<dbReference type="AlphaFoldDB" id="A0A8H5G3T4"/>
<proteinExistence type="predicted"/>
<evidence type="ECO:0000256" key="8">
    <source>
        <dbReference type="SAM" id="MobiDB-lite"/>
    </source>
</evidence>
<feature type="compositionally biased region" description="Pro residues" evidence="8">
    <location>
        <begin position="335"/>
        <end position="344"/>
    </location>
</feature>
<keyword evidence="3" id="KW-0732">Signal</keyword>
<feature type="transmembrane region" description="Helical" evidence="9">
    <location>
        <begin position="176"/>
        <end position="198"/>
    </location>
</feature>
<evidence type="ECO:0000256" key="5">
    <source>
        <dbReference type="ARBA" id="ARBA00023136"/>
    </source>
</evidence>
<keyword evidence="11" id="KW-1185">Reference proteome</keyword>
<dbReference type="Proteomes" id="UP000559027">
    <property type="component" value="Unassembled WGS sequence"/>
</dbReference>
<gene>
    <name evidence="10" type="ORF">D9756_001260</name>
</gene>
<dbReference type="PANTHER" id="PTHR15549">
    <property type="entry name" value="PAIRED IMMUNOGLOBULIN-LIKE TYPE 2 RECEPTOR"/>
    <property type="match status" value="1"/>
</dbReference>
<evidence type="ECO:0000256" key="7">
    <source>
        <dbReference type="ARBA" id="ARBA00023319"/>
    </source>
</evidence>
<evidence type="ECO:0000256" key="1">
    <source>
        <dbReference type="ARBA" id="ARBA00004167"/>
    </source>
</evidence>